<dbReference type="Proteomes" id="UP001139493">
    <property type="component" value="Unassembled WGS sequence"/>
</dbReference>
<evidence type="ECO:0000259" key="1">
    <source>
        <dbReference type="Pfam" id="PF10022"/>
    </source>
</evidence>
<dbReference type="EMBL" id="JAMTCS010000002">
    <property type="protein sequence ID" value="MCP2263592.1"/>
    <property type="molecule type" value="Genomic_DNA"/>
</dbReference>
<feature type="domain" description="DUF2264" evidence="1">
    <location>
        <begin position="8"/>
        <end position="356"/>
    </location>
</feature>
<sequence length="617" mass="64598">MTADRVWLAGYADRLLSAVRPYASPSGSLVTLPGTPGGYGTAVDGLEGYARTLLLAGFRLAGEGGADPTGLAERYAAGLAAGVDPAHPERWTRPDEHGQAKVEAASLALILDLTRPWIWDRLSPTAQQQTVDYLGTVVGDDDYPDNNWVWFRIVVETFLRSVGGPFSADDVARDLAAHDRFRRPDGWFADGPERSFDHYAGWALHLYPTLWARMSGAAEVASAAGDDLAARAATDREHLARFLDDALALVGSDGSPLLQGRSLTYRFAAAAPFWAGAVAGVGRPGQLRAAAMRVVRHFASHGVPGDDGLLTLGWHHPWRPIAQRYSGTGSPYWASKGLLGLALPASHDVWTAPAEPLPVDDGDVLAVATGPGWAISATREDGIVRVINHGTDHALPGSDVADSPLYARLGYSTATSPLLDATGWAAPLDQSVVLLDAADRATHRTGFVPLDVPAVGTGVALGSVAEAHWVDQDPTVPDHGSGRPGTAIAAGRITTVSVVRGAWEVRLVRVEEPAGAAAALRIGGWAAGPGLASTLVPLLGEVAPVSGETTAADATPLAGPTTTPWLRYAPVPEGWLAVGVHLERTGPAAGRRPQLDLVPGRVVVTWPDGGQTTATLP</sequence>
<protein>
    <recommendedName>
        <fullName evidence="1">DUF2264 domain-containing protein</fullName>
    </recommendedName>
</protein>
<dbReference type="AlphaFoldDB" id="A0A9X2G1K5"/>
<dbReference type="PANTHER" id="PTHR35339">
    <property type="entry name" value="LINALOOL DEHYDRATASE_ISOMERASE DOMAIN-CONTAINING PROTEIN"/>
    <property type="match status" value="1"/>
</dbReference>
<dbReference type="Pfam" id="PF10022">
    <property type="entry name" value="DUF2264"/>
    <property type="match status" value="1"/>
</dbReference>
<comment type="caution">
    <text evidence="2">The sequence shown here is derived from an EMBL/GenBank/DDBJ whole genome shotgun (WGS) entry which is preliminary data.</text>
</comment>
<dbReference type="RefSeq" id="WP_253833234.1">
    <property type="nucleotide sequence ID" value="NZ_JAMTCS010000002.1"/>
</dbReference>
<evidence type="ECO:0000313" key="3">
    <source>
        <dbReference type="Proteomes" id="UP001139493"/>
    </source>
</evidence>
<accession>A0A9X2G1K5</accession>
<dbReference type="PANTHER" id="PTHR35339:SF4">
    <property type="entry name" value="LINALOOL DEHYDRATASE_ISOMERASE DOMAIN-CONTAINING PROTEIN"/>
    <property type="match status" value="1"/>
</dbReference>
<dbReference type="InterPro" id="IPR016624">
    <property type="entry name" value="UCP014753"/>
</dbReference>
<organism evidence="2 3">
    <name type="scientific">Promicromonospora thailandica</name>
    <dbReference type="NCBI Taxonomy" id="765201"/>
    <lineage>
        <taxon>Bacteria</taxon>
        <taxon>Bacillati</taxon>
        <taxon>Actinomycetota</taxon>
        <taxon>Actinomycetes</taxon>
        <taxon>Micrococcales</taxon>
        <taxon>Promicromonosporaceae</taxon>
        <taxon>Promicromonospora</taxon>
    </lineage>
</organism>
<evidence type="ECO:0000313" key="2">
    <source>
        <dbReference type="EMBL" id="MCP2263592.1"/>
    </source>
</evidence>
<keyword evidence="3" id="KW-1185">Reference proteome</keyword>
<proteinExistence type="predicted"/>
<reference evidence="2" key="1">
    <citation type="submission" date="2022-06" db="EMBL/GenBank/DDBJ databases">
        <title>Genomic Encyclopedia of Archaeal and Bacterial Type Strains, Phase II (KMG-II): from individual species to whole genera.</title>
        <authorList>
            <person name="Goeker M."/>
        </authorList>
    </citation>
    <scope>NUCLEOTIDE SEQUENCE</scope>
    <source>
        <strain evidence="2">DSM 26652</strain>
    </source>
</reference>
<name>A0A9X2G1K5_9MICO</name>
<dbReference type="InterPro" id="IPR049349">
    <property type="entry name" value="DUF2264_N"/>
</dbReference>
<gene>
    <name evidence="2" type="ORF">APR03_000923</name>
</gene>